<accession>U5CWW7</accession>
<sequence length="111" mass="12386">MERPQGGPSKCSGWRGHKEGPTEPKGQKEGREDLRDKGQRDVPLVRHFCGDCKGPHHIRDCSKRDGTQPLSLKCFICDKSHRARDCSSREYINALVAKLDASKDDPKDSGV</sequence>
<evidence type="ECO:0000256" key="1">
    <source>
        <dbReference type="SAM" id="MobiDB-lite"/>
    </source>
</evidence>
<organism evidence="2 3">
    <name type="scientific">Amborella trichopoda</name>
    <dbReference type="NCBI Taxonomy" id="13333"/>
    <lineage>
        <taxon>Eukaryota</taxon>
        <taxon>Viridiplantae</taxon>
        <taxon>Streptophyta</taxon>
        <taxon>Embryophyta</taxon>
        <taxon>Tracheophyta</taxon>
        <taxon>Spermatophyta</taxon>
        <taxon>Magnoliopsida</taxon>
        <taxon>Amborellales</taxon>
        <taxon>Amborellaceae</taxon>
        <taxon>Amborella</taxon>
    </lineage>
</organism>
<dbReference type="AlphaFoldDB" id="U5CWW7"/>
<evidence type="ECO:0000313" key="3">
    <source>
        <dbReference type="Proteomes" id="UP000017836"/>
    </source>
</evidence>
<feature type="region of interest" description="Disordered" evidence="1">
    <location>
        <begin position="1"/>
        <end position="40"/>
    </location>
</feature>
<gene>
    <name evidence="2" type="ORF">AMTR_s00038p00194680</name>
</gene>
<dbReference type="Proteomes" id="UP000017836">
    <property type="component" value="Unassembled WGS sequence"/>
</dbReference>
<feature type="compositionally biased region" description="Basic and acidic residues" evidence="1">
    <location>
        <begin position="16"/>
        <end position="40"/>
    </location>
</feature>
<dbReference type="HOGENOM" id="CLU_2161795_0_0_1"/>
<dbReference type="Gramene" id="ERN14639">
    <property type="protein sequence ID" value="ERN14639"/>
    <property type="gene ID" value="AMTR_s00038p00194680"/>
</dbReference>
<name>U5CWW7_AMBTC</name>
<dbReference type="EMBL" id="KI392532">
    <property type="protein sequence ID" value="ERN14639.1"/>
    <property type="molecule type" value="Genomic_DNA"/>
</dbReference>
<keyword evidence="3" id="KW-1185">Reference proteome</keyword>
<proteinExistence type="predicted"/>
<protein>
    <recommendedName>
        <fullName evidence="4">CCHC-type domain-containing protein</fullName>
    </recommendedName>
</protein>
<evidence type="ECO:0000313" key="2">
    <source>
        <dbReference type="EMBL" id="ERN14639.1"/>
    </source>
</evidence>
<evidence type="ECO:0008006" key="4">
    <source>
        <dbReference type="Google" id="ProtNLM"/>
    </source>
</evidence>
<reference evidence="3" key="1">
    <citation type="journal article" date="2013" name="Science">
        <title>The Amborella genome and the evolution of flowering plants.</title>
        <authorList>
            <consortium name="Amborella Genome Project"/>
        </authorList>
    </citation>
    <scope>NUCLEOTIDE SEQUENCE [LARGE SCALE GENOMIC DNA]</scope>
</reference>